<protein>
    <submittedName>
        <fullName evidence="5">Hydrogenase maturation protease</fullName>
    </submittedName>
</protein>
<dbReference type="RefSeq" id="WP_065491062.1">
    <property type="nucleotide sequence ID" value="NZ_CP009111.1"/>
</dbReference>
<keyword evidence="4" id="KW-0378">Hydrolase</keyword>
<accession>A0A1B1K6P1</accession>
<dbReference type="SUPFAM" id="SSF53163">
    <property type="entry name" value="HybD-like"/>
    <property type="match status" value="1"/>
</dbReference>
<reference evidence="5 6" key="1">
    <citation type="submission" date="2014-07" db="EMBL/GenBank/DDBJ databases">
        <authorList>
            <person name="Zhang J.E."/>
            <person name="Yang H."/>
            <person name="Guo J."/>
            <person name="Deng Z."/>
            <person name="Luo H."/>
            <person name="Luo M."/>
            <person name="Zhao B."/>
        </authorList>
    </citation>
    <scope>NUCLEOTIDE SEQUENCE [LARGE SCALE GENOMIC DNA]</scope>
    <source>
        <strain evidence="5 6">1CP</strain>
    </source>
</reference>
<dbReference type="Proteomes" id="UP000186108">
    <property type="component" value="Chromosome"/>
</dbReference>
<evidence type="ECO:0000313" key="6">
    <source>
        <dbReference type="Proteomes" id="UP000186108"/>
    </source>
</evidence>
<gene>
    <name evidence="5" type="ORF">R1CP_17800</name>
</gene>
<evidence type="ECO:0000256" key="2">
    <source>
        <dbReference type="ARBA" id="ARBA00022670"/>
    </source>
</evidence>
<dbReference type="EMBL" id="CP009111">
    <property type="protein sequence ID" value="ANS28246.1"/>
    <property type="molecule type" value="Genomic_DNA"/>
</dbReference>
<evidence type="ECO:0000313" key="5">
    <source>
        <dbReference type="EMBL" id="ANS28246.1"/>
    </source>
</evidence>
<evidence type="ECO:0000256" key="1">
    <source>
        <dbReference type="ARBA" id="ARBA00006814"/>
    </source>
</evidence>
<dbReference type="Pfam" id="PF01750">
    <property type="entry name" value="HycI"/>
    <property type="match status" value="1"/>
</dbReference>
<dbReference type="AlphaFoldDB" id="A0A1B1K6P1"/>
<dbReference type="GO" id="GO:0004190">
    <property type="term" value="F:aspartic-type endopeptidase activity"/>
    <property type="evidence" value="ECO:0007669"/>
    <property type="project" value="UniProtKB-KW"/>
</dbReference>
<dbReference type="CDD" id="cd00518">
    <property type="entry name" value="H2MP"/>
    <property type="match status" value="1"/>
</dbReference>
<dbReference type="Gene3D" id="3.40.50.1450">
    <property type="entry name" value="HybD-like"/>
    <property type="match status" value="1"/>
</dbReference>
<dbReference type="PANTHER" id="PTHR30302:SF1">
    <property type="entry name" value="HYDROGENASE 2 MATURATION PROTEASE"/>
    <property type="match status" value="1"/>
</dbReference>
<dbReference type="PANTHER" id="PTHR30302">
    <property type="entry name" value="HYDROGENASE 1 MATURATION PROTEASE"/>
    <property type="match status" value="1"/>
</dbReference>
<comment type="similarity">
    <text evidence="1">Belongs to the peptidase A31 family.</text>
</comment>
<dbReference type="NCBIfam" id="TIGR00072">
    <property type="entry name" value="hydrog_prot"/>
    <property type="match status" value="1"/>
</dbReference>
<organism evidence="5 6">
    <name type="scientific">Rhodococcus opacus</name>
    <name type="common">Nocardia opaca</name>
    <dbReference type="NCBI Taxonomy" id="37919"/>
    <lineage>
        <taxon>Bacteria</taxon>
        <taxon>Bacillati</taxon>
        <taxon>Actinomycetota</taxon>
        <taxon>Actinomycetes</taxon>
        <taxon>Mycobacteriales</taxon>
        <taxon>Nocardiaceae</taxon>
        <taxon>Rhodococcus</taxon>
    </lineage>
</organism>
<dbReference type="GO" id="GO:0008047">
    <property type="term" value="F:enzyme activator activity"/>
    <property type="evidence" value="ECO:0007669"/>
    <property type="project" value="InterPro"/>
</dbReference>
<dbReference type="GO" id="GO:0016485">
    <property type="term" value="P:protein processing"/>
    <property type="evidence" value="ECO:0007669"/>
    <property type="project" value="TreeGrafter"/>
</dbReference>
<dbReference type="PRINTS" id="PR00446">
    <property type="entry name" value="HYDRGNUPTAKE"/>
</dbReference>
<name>A0A1B1K6P1_RHOOP</name>
<evidence type="ECO:0000256" key="4">
    <source>
        <dbReference type="ARBA" id="ARBA00022801"/>
    </source>
</evidence>
<keyword evidence="2 5" id="KW-0645">Protease</keyword>
<evidence type="ECO:0000256" key="3">
    <source>
        <dbReference type="ARBA" id="ARBA00022750"/>
    </source>
</evidence>
<dbReference type="InterPro" id="IPR023430">
    <property type="entry name" value="Pept_HybD-like_dom_sf"/>
</dbReference>
<keyword evidence="3" id="KW-0064">Aspartyl protease</keyword>
<proteinExistence type="inferred from homology"/>
<dbReference type="InterPro" id="IPR000671">
    <property type="entry name" value="Peptidase_A31"/>
</dbReference>
<sequence>MTVVVIGLGNDLRRDDGIGPAVARQVADHVAPDVYVSVSDGDPATLLEAWTGAQLAVIVDAVVCDPPRPGTVYRLTPDELGDVRAGTFSTHGIALDQTIRLGAVLDRLPHRMIVLAVEVADLGGGRGLSPAVSRAVDTAVSAVLSVISEPSDRMS</sequence>
<dbReference type="PATRIC" id="fig|37919.13.peg.3694"/>